<dbReference type="InterPro" id="IPR011992">
    <property type="entry name" value="EF-hand-dom_pair"/>
</dbReference>
<accession>A0A8J6B244</accession>
<comment type="caution">
    <text evidence="4">The sequence shown here is derived from an EMBL/GenBank/DDBJ whole genome shotgun (WGS) entry which is preliminary data.</text>
</comment>
<dbReference type="OrthoDB" id="26525at2759"/>
<feature type="domain" description="EF-hand" evidence="3">
    <location>
        <begin position="45"/>
        <end position="80"/>
    </location>
</feature>
<evidence type="ECO:0000313" key="5">
    <source>
        <dbReference type="Proteomes" id="UP000717585"/>
    </source>
</evidence>
<organism evidence="4 5">
    <name type="scientific">Carpediemonas membranifera</name>
    <dbReference type="NCBI Taxonomy" id="201153"/>
    <lineage>
        <taxon>Eukaryota</taxon>
        <taxon>Metamonada</taxon>
        <taxon>Carpediemonas-like organisms</taxon>
        <taxon>Carpediemonas</taxon>
    </lineage>
</organism>
<dbReference type="PROSITE" id="PS00018">
    <property type="entry name" value="EF_HAND_1"/>
    <property type="match status" value="1"/>
</dbReference>
<dbReference type="GO" id="GO:0005509">
    <property type="term" value="F:calcium ion binding"/>
    <property type="evidence" value="ECO:0007669"/>
    <property type="project" value="InterPro"/>
</dbReference>
<dbReference type="FunFam" id="1.10.238.10:FF:000178">
    <property type="entry name" value="Calmodulin-2 A"/>
    <property type="match status" value="1"/>
</dbReference>
<dbReference type="Proteomes" id="UP000717585">
    <property type="component" value="Unassembled WGS sequence"/>
</dbReference>
<sequence>MDTPTNSLDKVRESQEIFDFFDSERNGTIVVKDIERVFNLLGVPLAAKEALNILTELDADDSGEIDFVEFATIMANVDTIDASTVIDECFNLLRPENGTVSLESLFTVLKSLGFTTEYDDILLFVAQMADVSLTRTKGHIAVDRKQFEALVRLAFSHIGLG</sequence>
<evidence type="ECO:0000313" key="4">
    <source>
        <dbReference type="EMBL" id="KAG9396795.1"/>
    </source>
</evidence>
<keyword evidence="2" id="KW-0106">Calcium</keyword>
<dbReference type="Pfam" id="PF13499">
    <property type="entry name" value="EF-hand_7"/>
    <property type="match status" value="1"/>
</dbReference>
<proteinExistence type="predicted"/>
<dbReference type="CDD" id="cd00051">
    <property type="entry name" value="EFh"/>
    <property type="match status" value="1"/>
</dbReference>
<evidence type="ECO:0000259" key="3">
    <source>
        <dbReference type="PROSITE" id="PS50222"/>
    </source>
</evidence>
<dbReference type="GO" id="GO:0016460">
    <property type="term" value="C:myosin II complex"/>
    <property type="evidence" value="ECO:0007669"/>
    <property type="project" value="TreeGrafter"/>
</dbReference>
<dbReference type="SMART" id="SM00054">
    <property type="entry name" value="EFh"/>
    <property type="match status" value="3"/>
</dbReference>
<dbReference type="InterPro" id="IPR050230">
    <property type="entry name" value="CALM/Myosin/TropC-like"/>
</dbReference>
<dbReference type="AlphaFoldDB" id="A0A8J6B244"/>
<dbReference type="Gene3D" id="1.10.238.10">
    <property type="entry name" value="EF-hand"/>
    <property type="match status" value="1"/>
</dbReference>
<reference evidence="4" key="1">
    <citation type="submission" date="2021-05" db="EMBL/GenBank/DDBJ databases">
        <title>A free-living protist that lacks canonical eukaryotic 1 DNA replication and segregation systems.</title>
        <authorList>
            <person name="Salas-Leiva D.E."/>
            <person name="Tromer E.C."/>
            <person name="Curtis B.A."/>
            <person name="Jerlstrom-Hultqvist J."/>
            <person name="Kolisko M."/>
            <person name="Yi Z."/>
            <person name="Salas-Leiva J.S."/>
            <person name="Gallot-Lavallee L."/>
            <person name="Kops G.J.P.L."/>
            <person name="Archibald J.M."/>
            <person name="Simpson A.G.B."/>
            <person name="Roger A.J."/>
        </authorList>
    </citation>
    <scope>NUCLEOTIDE SEQUENCE</scope>
    <source>
        <strain evidence="4">BICM</strain>
    </source>
</reference>
<name>A0A8J6B244_9EUKA</name>
<dbReference type="EMBL" id="JAHDYR010000005">
    <property type="protein sequence ID" value="KAG9396795.1"/>
    <property type="molecule type" value="Genomic_DNA"/>
</dbReference>
<dbReference type="SUPFAM" id="SSF47473">
    <property type="entry name" value="EF-hand"/>
    <property type="match status" value="1"/>
</dbReference>
<dbReference type="PANTHER" id="PTHR23048">
    <property type="entry name" value="MYOSIN LIGHT CHAIN 1, 3"/>
    <property type="match status" value="1"/>
</dbReference>
<feature type="domain" description="EF-hand" evidence="3">
    <location>
        <begin position="9"/>
        <end position="44"/>
    </location>
</feature>
<dbReference type="PROSITE" id="PS50222">
    <property type="entry name" value="EF_HAND_2"/>
    <property type="match status" value="2"/>
</dbReference>
<evidence type="ECO:0000256" key="1">
    <source>
        <dbReference type="ARBA" id="ARBA00022737"/>
    </source>
</evidence>
<protein>
    <submittedName>
        <fullName evidence="4">EF-hand domain pair</fullName>
    </submittedName>
</protein>
<dbReference type="InterPro" id="IPR002048">
    <property type="entry name" value="EF_hand_dom"/>
</dbReference>
<dbReference type="InterPro" id="IPR018247">
    <property type="entry name" value="EF_Hand_1_Ca_BS"/>
</dbReference>
<keyword evidence="5" id="KW-1185">Reference proteome</keyword>
<keyword evidence="1" id="KW-0677">Repeat</keyword>
<evidence type="ECO:0000256" key="2">
    <source>
        <dbReference type="ARBA" id="ARBA00022837"/>
    </source>
</evidence>
<gene>
    <name evidence="4" type="ORF">J8273_1838</name>
</gene>
<dbReference type="PANTHER" id="PTHR23048:SF0">
    <property type="entry name" value="CALMODULIN LIKE 3"/>
    <property type="match status" value="1"/>
</dbReference>